<dbReference type="Proteomes" id="UP000720124">
    <property type="component" value="Unassembled WGS sequence"/>
</dbReference>
<sequence length="254" mass="28011">MLMITEALLYATTLPLTGKPHRKFIRYSVNLWSRAGRCAGDWADHEEKSRNAIRAAAAGLRQKRTAVVLGSGLLRDVPIEELARDFDTVVLIDLVHLASVRLWLAAKGYRNIRLIERDLSGYDDLAAGREVEPLGLLRGVPYLDLVISANLLSQIGRGVKRRHAAEVAGRMPEDTVERLIAAHLAGLSALSCQHCLVTDIAYAVIDRNGKTHEEADLLHGVAPPPAKAAWTWPVAPLGEESRDYRIEHKVIAGW</sequence>
<proteinExistence type="predicted"/>
<name>A0ABS7LDV8_9HYPH</name>
<evidence type="ECO:0008006" key="3">
    <source>
        <dbReference type="Google" id="ProtNLM"/>
    </source>
</evidence>
<gene>
    <name evidence="1" type="ORF">HJA87_06005</name>
</gene>
<accession>A0ABS7LDV8</accession>
<comment type="caution">
    <text evidence="1">The sequence shown here is derived from an EMBL/GenBank/DDBJ whole genome shotgun (WGS) entry which is preliminary data.</text>
</comment>
<reference evidence="1 2" key="1">
    <citation type="submission" date="2020-06" db="EMBL/GenBank/DDBJ databases">
        <title>Global-level population genomics: horizontal gene transfer, symbiosis and evolution in Rhizobia.</title>
        <authorList>
            <person name="Gai Y."/>
        </authorList>
    </citation>
    <scope>NUCLEOTIDE SEQUENCE [LARGE SCALE GENOMIC DNA]</scope>
    <source>
        <strain evidence="1 2">PLR6_1b</strain>
    </source>
</reference>
<dbReference type="RefSeq" id="WP_221093480.1">
    <property type="nucleotide sequence ID" value="NZ_JABDWX010000001.1"/>
</dbReference>
<organism evidence="1 2">
    <name type="scientific">Rhizobium bangladeshense</name>
    <dbReference type="NCBI Taxonomy" id="1138189"/>
    <lineage>
        <taxon>Bacteria</taxon>
        <taxon>Pseudomonadati</taxon>
        <taxon>Pseudomonadota</taxon>
        <taxon>Alphaproteobacteria</taxon>
        <taxon>Hyphomicrobiales</taxon>
        <taxon>Rhizobiaceae</taxon>
        <taxon>Rhizobium/Agrobacterium group</taxon>
        <taxon>Rhizobium</taxon>
    </lineage>
</organism>
<evidence type="ECO:0000313" key="2">
    <source>
        <dbReference type="Proteomes" id="UP000720124"/>
    </source>
</evidence>
<keyword evidence="2" id="KW-1185">Reference proteome</keyword>
<protein>
    <recommendedName>
        <fullName evidence="3">Class I SAM-dependent methyltransferase</fullName>
    </recommendedName>
</protein>
<dbReference type="EMBL" id="JABTXI010000002">
    <property type="protein sequence ID" value="MBY3589438.1"/>
    <property type="molecule type" value="Genomic_DNA"/>
</dbReference>
<evidence type="ECO:0000313" key="1">
    <source>
        <dbReference type="EMBL" id="MBY3589438.1"/>
    </source>
</evidence>